<sequence>MSQLSLETEAQWIDTAAVSSDNLTAYVAQTLGSSKMPSPATEPPLPVTATPPEEIVDTSGLTSSTNVVLLPPGPVVQLPDCRCQNLLPPNAATLQAFKTLLVWASKMPKDTEQLPELFLRNRKNLEPTSSLSEGSVLLPAPKHVNSIFIVYTGACYTWYDF</sequence>
<reference evidence="1 2" key="1">
    <citation type="submission" date="2018-11" db="EMBL/GenBank/DDBJ databases">
        <authorList>
            <consortium name="Pathogen Informatics"/>
        </authorList>
    </citation>
    <scope>NUCLEOTIDE SEQUENCE [LARGE SCALE GENOMIC DNA]</scope>
</reference>
<gene>
    <name evidence="1" type="ORF">DILT_LOCUS19395</name>
</gene>
<organism evidence="1 2">
    <name type="scientific">Dibothriocephalus latus</name>
    <name type="common">Fish tapeworm</name>
    <name type="synonym">Diphyllobothrium latum</name>
    <dbReference type="NCBI Taxonomy" id="60516"/>
    <lineage>
        <taxon>Eukaryota</taxon>
        <taxon>Metazoa</taxon>
        <taxon>Spiralia</taxon>
        <taxon>Lophotrochozoa</taxon>
        <taxon>Platyhelminthes</taxon>
        <taxon>Cestoda</taxon>
        <taxon>Eucestoda</taxon>
        <taxon>Diphyllobothriidea</taxon>
        <taxon>Diphyllobothriidae</taxon>
        <taxon>Dibothriocephalus</taxon>
    </lineage>
</organism>
<accession>A0A3P7RN04</accession>
<dbReference type="EMBL" id="UYRU01112417">
    <property type="protein sequence ID" value="VDN44632.1"/>
    <property type="molecule type" value="Genomic_DNA"/>
</dbReference>
<evidence type="ECO:0000313" key="1">
    <source>
        <dbReference type="EMBL" id="VDN44632.1"/>
    </source>
</evidence>
<dbReference type="AlphaFoldDB" id="A0A3P7RN04"/>
<protein>
    <submittedName>
        <fullName evidence="1">Uncharacterized protein</fullName>
    </submittedName>
</protein>
<name>A0A3P7RN04_DIBLA</name>
<evidence type="ECO:0000313" key="2">
    <source>
        <dbReference type="Proteomes" id="UP000281553"/>
    </source>
</evidence>
<proteinExistence type="predicted"/>
<dbReference type="Proteomes" id="UP000281553">
    <property type="component" value="Unassembled WGS sequence"/>
</dbReference>
<keyword evidence="2" id="KW-1185">Reference proteome</keyword>